<organism evidence="6 7">
    <name type="scientific">Paracoccus aurantiacus</name>
    <dbReference type="NCBI Taxonomy" id="2599412"/>
    <lineage>
        <taxon>Bacteria</taxon>
        <taxon>Pseudomonadati</taxon>
        <taxon>Pseudomonadota</taxon>
        <taxon>Alphaproteobacteria</taxon>
        <taxon>Rhodobacterales</taxon>
        <taxon>Paracoccaceae</taxon>
        <taxon>Paracoccus</taxon>
    </lineage>
</organism>
<evidence type="ECO:0000256" key="3">
    <source>
        <dbReference type="ARBA" id="ARBA00022989"/>
    </source>
</evidence>
<dbReference type="RefSeq" id="WP_147096181.1">
    <property type="nucleotide sequence ID" value="NZ_JBHUFH010000002.1"/>
</dbReference>
<protein>
    <submittedName>
        <fullName evidence="6">DoxX family protein</fullName>
    </submittedName>
</protein>
<evidence type="ECO:0000256" key="5">
    <source>
        <dbReference type="SAM" id="Phobius"/>
    </source>
</evidence>
<keyword evidence="2 5" id="KW-0812">Transmembrane</keyword>
<dbReference type="OrthoDB" id="9810206at2"/>
<dbReference type="GO" id="GO:0016020">
    <property type="term" value="C:membrane"/>
    <property type="evidence" value="ECO:0007669"/>
    <property type="project" value="UniProtKB-SubCell"/>
</dbReference>
<comment type="caution">
    <text evidence="6">The sequence shown here is derived from an EMBL/GenBank/DDBJ whole genome shotgun (WGS) entry which is preliminary data.</text>
</comment>
<evidence type="ECO:0000313" key="7">
    <source>
        <dbReference type="Proteomes" id="UP000321562"/>
    </source>
</evidence>
<accession>A0A5C6S8B8</accession>
<feature type="transmembrane region" description="Helical" evidence="5">
    <location>
        <begin position="93"/>
        <end position="110"/>
    </location>
</feature>
<evidence type="ECO:0000256" key="2">
    <source>
        <dbReference type="ARBA" id="ARBA00022692"/>
    </source>
</evidence>
<dbReference type="Pfam" id="PF07681">
    <property type="entry name" value="DoxX"/>
    <property type="match status" value="1"/>
</dbReference>
<evidence type="ECO:0000256" key="1">
    <source>
        <dbReference type="ARBA" id="ARBA00004141"/>
    </source>
</evidence>
<evidence type="ECO:0000313" key="6">
    <source>
        <dbReference type="EMBL" id="TXB70696.1"/>
    </source>
</evidence>
<keyword evidence="7" id="KW-1185">Reference proteome</keyword>
<comment type="subcellular location">
    <subcellularLocation>
        <location evidence="1">Membrane</location>
        <topology evidence="1">Multi-pass membrane protein</topology>
    </subcellularLocation>
</comment>
<dbReference type="AlphaFoldDB" id="A0A5C6S8B8"/>
<dbReference type="EMBL" id="VOPL01000001">
    <property type="protein sequence ID" value="TXB70696.1"/>
    <property type="molecule type" value="Genomic_DNA"/>
</dbReference>
<keyword evidence="4 5" id="KW-0472">Membrane</keyword>
<feature type="transmembrane region" description="Helical" evidence="5">
    <location>
        <begin position="6"/>
        <end position="25"/>
    </location>
</feature>
<name>A0A5C6S8B8_9RHOB</name>
<dbReference type="InterPro" id="IPR032808">
    <property type="entry name" value="DoxX"/>
</dbReference>
<proteinExistence type="predicted"/>
<evidence type="ECO:0000256" key="4">
    <source>
        <dbReference type="ARBA" id="ARBA00023136"/>
    </source>
</evidence>
<sequence>MHETIILVSRLLLGVPFVIWGIMKLRGGEAKLVPVLKRLHLPDAKALAYLVGICELVGGLGVIVGWPLALFGTALGLWCLATAYIGHRDDVNALLSHVAMAGGFFLVASVG</sequence>
<gene>
    <name evidence="6" type="ORF">FQV27_02195</name>
</gene>
<dbReference type="Proteomes" id="UP000321562">
    <property type="component" value="Unassembled WGS sequence"/>
</dbReference>
<keyword evidence="3 5" id="KW-1133">Transmembrane helix</keyword>
<reference evidence="6 7" key="1">
    <citation type="submission" date="2019-08" db="EMBL/GenBank/DDBJ databases">
        <authorList>
            <person name="Ye J."/>
        </authorList>
    </citation>
    <scope>NUCLEOTIDE SEQUENCE [LARGE SCALE GENOMIC DNA]</scope>
    <source>
        <strain evidence="6 7">TK008</strain>
    </source>
</reference>